<dbReference type="InterPro" id="IPR004843">
    <property type="entry name" value="Calcineurin-like_PHP"/>
</dbReference>
<accession>A0A7M2RJV7</accession>
<proteinExistence type="predicted"/>
<name>A0A7M2RJV7_9FIRM</name>
<reference evidence="3 4" key="1">
    <citation type="submission" date="2020-10" db="EMBL/GenBank/DDBJ databases">
        <title>Blautia liquoris sp.nov., isolated from the mud in a fermentation cellar used for the production of Chinese strong-flavoured liquor.</title>
        <authorList>
            <person name="Lu L."/>
        </authorList>
    </citation>
    <scope>NUCLEOTIDE SEQUENCE [LARGE SCALE GENOMIC DNA]</scope>
    <source>
        <strain evidence="3 4">LZLJ-3</strain>
    </source>
</reference>
<dbReference type="EMBL" id="CP063304">
    <property type="protein sequence ID" value="QOV20616.1"/>
    <property type="molecule type" value="Genomic_DNA"/>
</dbReference>
<keyword evidence="4" id="KW-1185">Reference proteome</keyword>
<sequence length="396" mass="44689">MLYLVLIIYLIFVLFVQRAMKTWMNCFHPTFKSQRIRLIYTLFYALFALSPAAVLLPTIPIKSSLVRFGDFWLGFFLYILLGIVIVDIVGKVLRKLKKMPHIWTDEYKKLCRISGTVIVLASVCICAYGTVHAEHVKSKEYHVKINKRAENLSGLRIGLISDIHLGCHTGPKQISEMVAKLNREDLDLVCLTGDFYSNDFDSVDHPKKVSQLLAKIKTTYGTYACYGNHDVDQRVLGGFPINKKKKALRDPRLDKMLKDGKVKVLMDETIYVNHDFYLIGRLDASETGVSNLKSNTITEISKTLDPTKPILVMEHQPKDLSEESNAGVDLSLAGHTHKGQIFPGNLIVKLFWKNSYGKYQKNNLTSIVTSGIGTWGPNMRIGTDSEIAIINISFSN</sequence>
<dbReference type="Proteomes" id="UP000593601">
    <property type="component" value="Chromosome"/>
</dbReference>
<dbReference type="KEGG" id="bliq:INP51_06695"/>
<feature type="transmembrane region" description="Helical" evidence="1">
    <location>
        <begin position="38"/>
        <end position="59"/>
    </location>
</feature>
<feature type="transmembrane region" description="Helical" evidence="1">
    <location>
        <begin position="71"/>
        <end position="89"/>
    </location>
</feature>
<organism evidence="3 4">
    <name type="scientific">Blautia liquoris</name>
    <dbReference type="NCBI Taxonomy" id="2779518"/>
    <lineage>
        <taxon>Bacteria</taxon>
        <taxon>Bacillati</taxon>
        <taxon>Bacillota</taxon>
        <taxon>Clostridia</taxon>
        <taxon>Lachnospirales</taxon>
        <taxon>Lachnospiraceae</taxon>
        <taxon>Blautia</taxon>
    </lineage>
</organism>
<dbReference type="Gene3D" id="3.60.21.10">
    <property type="match status" value="1"/>
</dbReference>
<keyword evidence="1" id="KW-1133">Transmembrane helix</keyword>
<gene>
    <name evidence="3" type="ORF">INP51_06695</name>
</gene>
<evidence type="ECO:0000256" key="1">
    <source>
        <dbReference type="SAM" id="Phobius"/>
    </source>
</evidence>
<keyword evidence="1" id="KW-0812">Transmembrane</keyword>
<dbReference type="InterPro" id="IPR051158">
    <property type="entry name" value="Metallophosphoesterase_sf"/>
</dbReference>
<dbReference type="Pfam" id="PF00149">
    <property type="entry name" value="Metallophos"/>
    <property type="match status" value="1"/>
</dbReference>
<dbReference type="GO" id="GO:0016787">
    <property type="term" value="F:hydrolase activity"/>
    <property type="evidence" value="ECO:0007669"/>
    <property type="project" value="InterPro"/>
</dbReference>
<protein>
    <submittedName>
        <fullName evidence="3">Metallophosphoesterase</fullName>
    </submittedName>
</protein>
<dbReference type="SUPFAM" id="SSF56300">
    <property type="entry name" value="Metallo-dependent phosphatases"/>
    <property type="match status" value="1"/>
</dbReference>
<feature type="domain" description="Calcineurin-like phosphoesterase" evidence="2">
    <location>
        <begin position="155"/>
        <end position="338"/>
    </location>
</feature>
<dbReference type="PANTHER" id="PTHR31302">
    <property type="entry name" value="TRANSMEMBRANE PROTEIN WITH METALLOPHOSPHOESTERASE DOMAIN-RELATED"/>
    <property type="match status" value="1"/>
</dbReference>
<dbReference type="InterPro" id="IPR029052">
    <property type="entry name" value="Metallo-depent_PP-like"/>
</dbReference>
<dbReference type="RefSeq" id="WP_193736930.1">
    <property type="nucleotide sequence ID" value="NZ_CP063304.1"/>
</dbReference>
<feature type="transmembrane region" description="Helical" evidence="1">
    <location>
        <begin position="110"/>
        <end position="131"/>
    </location>
</feature>
<dbReference type="AlphaFoldDB" id="A0A7M2RJV7"/>
<evidence type="ECO:0000313" key="4">
    <source>
        <dbReference type="Proteomes" id="UP000593601"/>
    </source>
</evidence>
<feature type="transmembrane region" description="Helical" evidence="1">
    <location>
        <begin position="6"/>
        <end position="26"/>
    </location>
</feature>
<keyword evidence="1" id="KW-0472">Membrane</keyword>
<evidence type="ECO:0000313" key="3">
    <source>
        <dbReference type="EMBL" id="QOV20616.1"/>
    </source>
</evidence>
<evidence type="ECO:0000259" key="2">
    <source>
        <dbReference type="Pfam" id="PF00149"/>
    </source>
</evidence>
<dbReference type="PANTHER" id="PTHR31302:SF0">
    <property type="entry name" value="TRANSMEMBRANE PROTEIN WITH METALLOPHOSPHOESTERASE DOMAIN"/>
    <property type="match status" value="1"/>
</dbReference>